<keyword evidence="4" id="KW-0238">DNA-binding</keyword>
<proteinExistence type="predicted"/>
<keyword evidence="6" id="KW-0539">Nucleus</keyword>
<evidence type="ECO:0000256" key="2">
    <source>
        <dbReference type="ARBA" id="ARBA00023015"/>
    </source>
</evidence>
<dbReference type="GO" id="GO:0003677">
    <property type="term" value="F:DNA binding"/>
    <property type="evidence" value="ECO:0007669"/>
    <property type="project" value="UniProtKB-KW"/>
</dbReference>
<organism evidence="8 9">
    <name type="scientific">Actinidia chinensis var. chinensis</name>
    <name type="common">Chinese soft-hair kiwi</name>
    <dbReference type="NCBI Taxonomy" id="1590841"/>
    <lineage>
        <taxon>Eukaryota</taxon>
        <taxon>Viridiplantae</taxon>
        <taxon>Streptophyta</taxon>
        <taxon>Embryophyta</taxon>
        <taxon>Tracheophyta</taxon>
        <taxon>Spermatophyta</taxon>
        <taxon>Magnoliopsida</taxon>
        <taxon>eudicotyledons</taxon>
        <taxon>Gunneridae</taxon>
        <taxon>Pentapetalae</taxon>
        <taxon>asterids</taxon>
        <taxon>Ericales</taxon>
        <taxon>Actinidiaceae</taxon>
        <taxon>Actinidia</taxon>
    </lineage>
</organism>
<sequence>MGNQYLKEWCSMCEMKSKQEDHEEAFTFPNQLPSLDFRSLYDVPTQETVFDALPLMGSFPTDPLYTSLDLVPIPSAVQGDHLHVLMINSMLDLEDFLFGNGNDYGVWNHEMGSHATGFEPQNQPFLLCGNEEEITEEYVGERKAQRNREEKISSNSCSKALSREIISQYFYMPITQAAKELNVGLTLLKKRCRELGIRRWPHRKLMSLQTLIKNVQEMDNEEGDGAEGKLKEALEILEQERKLMEEVPDLELEDKTKRLRQACFKANYKKRKLMGTTKTIIGQADSSPYSSTTNRDFYKDDTADYGIWDDDEDEEQVMKSLLSDDGFSSPDVWF</sequence>
<dbReference type="OrthoDB" id="6270329at2759"/>
<dbReference type="PANTHER" id="PTHR46373:SF20">
    <property type="entry name" value="PROTEIN RKD1"/>
    <property type="match status" value="1"/>
</dbReference>
<comment type="caution">
    <text evidence="8">The sequence shown here is derived from an EMBL/GenBank/DDBJ whole genome shotgun (WGS) entry which is preliminary data.</text>
</comment>
<evidence type="ECO:0000256" key="3">
    <source>
        <dbReference type="ARBA" id="ARBA00023054"/>
    </source>
</evidence>
<evidence type="ECO:0000259" key="7">
    <source>
        <dbReference type="PROSITE" id="PS51519"/>
    </source>
</evidence>
<dbReference type="PROSITE" id="PS51519">
    <property type="entry name" value="RWP_RK"/>
    <property type="match status" value="1"/>
</dbReference>
<feature type="domain" description="RWP-RK" evidence="7">
    <location>
        <begin position="142"/>
        <end position="229"/>
    </location>
</feature>
<accession>A0A2R6QH61</accession>
<dbReference type="EMBL" id="NKQK01000016">
    <property type="protein sequence ID" value="PSS07916.1"/>
    <property type="molecule type" value="Genomic_DNA"/>
</dbReference>
<dbReference type="InterPro" id="IPR003035">
    <property type="entry name" value="RWP-RK_dom"/>
</dbReference>
<reference evidence="8 9" key="1">
    <citation type="submission" date="2017-07" db="EMBL/GenBank/DDBJ databases">
        <title>An improved, manually edited Actinidia chinensis var. chinensis (kiwifruit) genome highlights the challenges associated with draft genomes and gene prediction in plants.</title>
        <authorList>
            <person name="Pilkington S."/>
            <person name="Crowhurst R."/>
            <person name="Hilario E."/>
            <person name="Nardozza S."/>
            <person name="Fraser L."/>
            <person name="Peng Y."/>
            <person name="Gunaseelan K."/>
            <person name="Simpson R."/>
            <person name="Tahir J."/>
            <person name="Deroles S."/>
            <person name="Templeton K."/>
            <person name="Luo Z."/>
            <person name="Davy M."/>
            <person name="Cheng C."/>
            <person name="Mcneilage M."/>
            <person name="Scaglione D."/>
            <person name="Liu Y."/>
            <person name="Zhang Q."/>
            <person name="Datson P."/>
            <person name="De Silva N."/>
            <person name="Gardiner S."/>
            <person name="Bassett H."/>
            <person name="Chagne D."/>
            <person name="Mccallum J."/>
            <person name="Dzierzon H."/>
            <person name="Deng C."/>
            <person name="Wang Y.-Y."/>
            <person name="Barron N."/>
            <person name="Manako K."/>
            <person name="Bowen J."/>
            <person name="Foster T."/>
            <person name="Erridge Z."/>
            <person name="Tiffin H."/>
            <person name="Waite C."/>
            <person name="Davies K."/>
            <person name="Grierson E."/>
            <person name="Laing W."/>
            <person name="Kirk R."/>
            <person name="Chen X."/>
            <person name="Wood M."/>
            <person name="Montefiori M."/>
            <person name="Brummell D."/>
            <person name="Schwinn K."/>
            <person name="Catanach A."/>
            <person name="Fullerton C."/>
            <person name="Li D."/>
            <person name="Meiyalaghan S."/>
            <person name="Nieuwenhuizen N."/>
            <person name="Read N."/>
            <person name="Prakash R."/>
            <person name="Hunter D."/>
            <person name="Zhang H."/>
            <person name="Mckenzie M."/>
            <person name="Knabel M."/>
            <person name="Harris A."/>
            <person name="Allan A."/>
            <person name="Chen A."/>
            <person name="Janssen B."/>
            <person name="Plunkett B."/>
            <person name="Dwamena C."/>
            <person name="Voogd C."/>
            <person name="Leif D."/>
            <person name="Lafferty D."/>
            <person name="Souleyre E."/>
            <person name="Varkonyi-Gasic E."/>
            <person name="Gambi F."/>
            <person name="Hanley J."/>
            <person name="Yao J.-L."/>
            <person name="Cheung J."/>
            <person name="David K."/>
            <person name="Warren B."/>
            <person name="Marsh K."/>
            <person name="Snowden K."/>
            <person name="Lin-Wang K."/>
            <person name="Brian L."/>
            <person name="Martinez-Sanchez M."/>
            <person name="Wang M."/>
            <person name="Ileperuma N."/>
            <person name="Macnee N."/>
            <person name="Campin R."/>
            <person name="Mcatee P."/>
            <person name="Drummond R."/>
            <person name="Espley R."/>
            <person name="Ireland H."/>
            <person name="Wu R."/>
            <person name="Atkinson R."/>
            <person name="Karunairetnam S."/>
            <person name="Bulley S."/>
            <person name="Chunkath S."/>
            <person name="Hanley Z."/>
            <person name="Storey R."/>
            <person name="Thrimawithana A."/>
            <person name="Thomson S."/>
            <person name="David C."/>
            <person name="Testolin R."/>
        </authorList>
    </citation>
    <scope>NUCLEOTIDE SEQUENCE [LARGE SCALE GENOMIC DNA]</scope>
    <source>
        <strain evidence="9">cv. Red5</strain>
        <tissue evidence="8">Young leaf</tissue>
    </source>
</reference>
<evidence type="ECO:0000313" key="9">
    <source>
        <dbReference type="Proteomes" id="UP000241394"/>
    </source>
</evidence>
<keyword evidence="3" id="KW-0175">Coiled coil</keyword>
<evidence type="ECO:0000256" key="1">
    <source>
        <dbReference type="ARBA" id="ARBA00004049"/>
    </source>
</evidence>
<keyword evidence="2" id="KW-0805">Transcription regulation</keyword>
<protein>
    <recommendedName>
        <fullName evidence="7">RWP-RK domain-containing protein</fullName>
    </recommendedName>
</protein>
<dbReference type="Pfam" id="PF02042">
    <property type="entry name" value="RWP-RK"/>
    <property type="match status" value="1"/>
</dbReference>
<dbReference type="AlphaFoldDB" id="A0A2R6QH61"/>
<dbReference type="Gramene" id="PSS07916">
    <property type="protein sequence ID" value="PSS07916"/>
    <property type="gene ID" value="CEY00_Acc18271"/>
</dbReference>
<dbReference type="Proteomes" id="UP000241394">
    <property type="component" value="Chromosome LG16"/>
</dbReference>
<evidence type="ECO:0000256" key="4">
    <source>
        <dbReference type="ARBA" id="ARBA00023125"/>
    </source>
</evidence>
<evidence type="ECO:0000256" key="5">
    <source>
        <dbReference type="ARBA" id="ARBA00023163"/>
    </source>
</evidence>
<dbReference type="InParanoid" id="A0A2R6QH61"/>
<reference evidence="9" key="2">
    <citation type="journal article" date="2018" name="BMC Genomics">
        <title>A manually annotated Actinidia chinensis var. chinensis (kiwifruit) genome highlights the challenges associated with draft genomes and gene prediction in plants.</title>
        <authorList>
            <person name="Pilkington S.M."/>
            <person name="Crowhurst R."/>
            <person name="Hilario E."/>
            <person name="Nardozza S."/>
            <person name="Fraser L."/>
            <person name="Peng Y."/>
            <person name="Gunaseelan K."/>
            <person name="Simpson R."/>
            <person name="Tahir J."/>
            <person name="Deroles S.C."/>
            <person name="Templeton K."/>
            <person name="Luo Z."/>
            <person name="Davy M."/>
            <person name="Cheng C."/>
            <person name="McNeilage M."/>
            <person name="Scaglione D."/>
            <person name="Liu Y."/>
            <person name="Zhang Q."/>
            <person name="Datson P."/>
            <person name="De Silva N."/>
            <person name="Gardiner S.E."/>
            <person name="Bassett H."/>
            <person name="Chagne D."/>
            <person name="McCallum J."/>
            <person name="Dzierzon H."/>
            <person name="Deng C."/>
            <person name="Wang Y.Y."/>
            <person name="Barron L."/>
            <person name="Manako K."/>
            <person name="Bowen J."/>
            <person name="Foster T.M."/>
            <person name="Erridge Z.A."/>
            <person name="Tiffin H."/>
            <person name="Waite C.N."/>
            <person name="Davies K.M."/>
            <person name="Grierson E.P."/>
            <person name="Laing W.A."/>
            <person name="Kirk R."/>
            <person name="Chen X."/>
            <person name="Wood M."/>
            <person name="Montefiori M."/>
            <person name="Brummell D.A."/>
            <person name="Schwinn K.E."/>
            <person name="Catanach A."/>
            <person name="Fullerton C."/>
            <person name="Li D."/>
            <person name="Meiyalaghan S."/>
            <person name="Nieuwenhuizen N."/>
            <person name="Read N."/>
            <person name="Prakash R."/>
            <person name="Hunter D."/>
            <person name="Zhang H."/>
            <person name="McKenzie M."/>
            <person name="Knabel M."/>
            <person name="Harris A."/>
            <person name="Allan A.C."/>
            <person name="Gleave A."/>
            <person name="Chen A."/>
            <person name="Janssen B.J."/>
            <person name="Plunkett B."/>
            <person name="Ampomah-Dwamena C."/>
            <person name="Voogd C."/>
            <person name="Leif D."/>
            <person name="Lafferty D."/>
            <person name="Souleyre E.J.F."/>
            <person name="Varkonyi-Gasic E."/>
            <person name="Gambi F."/>
            <person name="Hanley J."/>
            <person name="Yao J.L."/>
            <person name="Cheung J."/>
            <person name="David K.M."/>
            <person name="Warren B."/>
            <person name="Marsh K."/>
            <person name="Snowden K.C."/>
            <person name="Lin-Wang K."/>
            <person name="Brian L."/>
            <person name="Martinez-Sanchez M."/>
            <person name="Wang M."/>
            <person name="Ileperuma N."/>
            <person name="Macnee N."/>
            <person name="Campin R."/>
            <person name="McAtee P."/>
            <person name="Drummond R.S.M."/>
            <person name="Espley R.V."/>
            <person name="Ireland H.S."/>
            <person name="Wu R."/>
            <person name="Atkinson R.G."/>
            <person name="Karunairetnam S."/>
            <person name="Bulley S."/>
            <person name="Chunkath S."/>
            <person name="Hanley Z."/>
            <person name="Storey R."/>
            <person name="Thrimawithana A.H."/>
            <person name="Thomson S."/>
            <person name="David C."/>
            <person name="Testolin R."/>
            <person name="Huang H."/>
            <person name="Hellens R.P."/>
            <person name="Schaffer R.J."/>
        </authorList>
    </citation>
    <scope>NUCLEOTIDE SEQUENCE [LARGE SCALE GENOMIC DNA]</scope>
    <source>
        <strain evidence="9">cv. Red5</strain>
    </source>
</reference>
<dbReference type="GO" id="GO:0003700">
    <property type="term" value="F:DNA-binding transcription factor activity"/>
    <property type="evidence" value="ECO:0007669"/>
    <property type="project" value="InterPro"/>
</dbReference>
<evidence type="ECO:0000313" key="8">
    <source>
        <dbReference type="EMBL" id="PSS07916.1"/>
    </source>
</evidence>
<keyword evidence="5" id="KW-0804">Transcription</keyword>
<comment type="function">
    <text evidence="1">Putative transcription factor.</text>
</comment>
<gene>
    <name evidence="8" type="ORF">CEY00_Acc18271</name>
</gene>
<dbReference type="PANTHER" id="PTHR46373">
    <property type="entry name" value="PROTEIN RKD4"/>
    <property type="match status" value="1"/>
</dbReference>
<keyword evidence="9" id="KW-1185">Reference proteome</keyword>
<name>A0A2R6QH61_ACTCC</name>
<dbReference type="OMA" id="QCSLNGC"/>
<dbReference type="InterPro" id="IPR044607">
    <property type="entry name" value="RKD-like"/>
</dbReference>
<evidence type="ECO:0000256" key="6">
    <source>
        <dbReference type="ARBA" id="ARBA00023242"/>
    </source>
</evidence>
<dbReference type="STRING" id="1590841.A0A2R6QH61"/>